<evidence type="ECO:0000256" key="2">
    <source>
        <dbReference type="ARBA" id="ARBA00023235"/>
    </source>
</evidence>
<reference evidence="5 6" key="1">
    <citation type="journal article" date="2014" name="PLoS Genet.">
        <title>The Genome of Spironucleus salmonicida Highlights a Fish Pathogen Adapted to Fluctuating Environments.</title>
        <authorList>
            <person name="Xu F."/>
            <person name="Jerlstrom-Hultqvist J."/>
            <person name="Einarsson E."/>
            <person name="Astvaldsson A."/>
            <person name="Svard S.G."/>
            <person name="Andersson J.O."/>
        </authorList>
    </citation>
    <scope>NUCLEOTIDE SEQUENCE [LARGE SCALE GENOMIC DNA]</scope>
    <source>
        <strain evidence="5 6">ATCC 50377</strain>
    </source>
</reference>
<dbReference type="InterPro" id="IPR008183">
    <property type="entry name" value="Aldose_1/G6P_1-epimerase"/>
</dbReference>
<keyword evidence="3" id="KW-0119">Carbohydrate metabolism</keyword>
<keyword evidence="2" id="KW-0413">Isomerase</keyword>
<dbReference type="CDD" id="cd09019">
    <property type="entry name" value="galactose_mutarotase_like"/>
    <property type="match status" value="1"/>
</dbReference>
<dbReference type="InterPro" id="IPR014718">
    <property type="entry name" value="GH-type_carb-bd"/>
</dbReference>
<accession>A0A9P8RU22</accession>
<sequence>MRRPPCDCSLGSQTTPPMQPFDPQAFEKTLGGKPIRLYTLRSKDLTVTVHNYGCVIVQLLFKGKDLVLGYDTIDKYITSEEKYFSAVVGPVCNRICPPTATIDGQVHTFKDHLMILHGDALLTCHVWDVVESSAEHVTMRTSFTNALNFPGKVDYEVKFSVAGSVFRLEINAVSDKATILNCTSHPYFNFGDANILNHTLQINAEQYLEVDDNCVSCRYAPVKGTPFDFTAPKKIGQDLDLSNEQLRIGVGYDHNMCVTPNTEQVVLSYADVTMRITSNQPGIQFYNGGCLTTKDKCHQGKYGVTYGPKQGVCLETQHYPNTCNEPTFPQIHVKAGDKYVNWTEFAFE</sequence>
<protein>
    <submittedName>
        <fullName evidence="5">Aldose 1-epimerase</fullName>
    </submittedName>
</protein>
<dbReference type="InterPro" id="IPR047215">
    <property type="entry name" value="Galactose_mutarotase-like"/>
</dbReference>
<dbReference type="Gene3D" id="2.70.98.10">
    <property type="match status" value="1"/>
</dbReference>
<dbReference type="SUPFAM" id="SSF74650">
    <property type="entry name" value="Galactose mutarotase-like"/>
    <property type="match status" value="1"/>
</dbReference>
<dbReference type="GO" id="GO:0030246">
    <property type="term" value="F:carbohydrate binding"/>
    <property type="evidence" value="ECO:0007669"/>
    <property type="project" value="InterPro"/>
</dbReference>
<dbReference type="RefSeq" id="XP_067760102.1">
    <property type="nucleotide sequence ID" value="XM_067912552.1"/>
</dbReference>
<dbReference type="KEGG" id="ssao:94302821"/>
<dbReference type="InterPro" id="IPR011013">
    <property type="entry name" value="Gal_mutarotase_sf_dom"/>
</dbReference>
<comment type="caution">
    <text evidence="5">The sequence shown here is derived from an EMBL/GenBank/DDBJ whole genome shotgun (WGS) entry which is preliminary data.</text>
</comment>
<evidence type="ECO:0000256" key="1">
    <source>
        <dbReference type="ARBA" id="ARBA00006206"/>
    </source>
</evidence>
<dbReference type="Proteomes" id="UP000018208">
    <property type="component" value="Unassembled WGS sequence"/>
</dbReference>
<evidence type="ECO:0000313" key="6">
    <source>
        <dbReference type="Proteomes" id="UP000018208"/>
    </source>
</evidence>
<dbReference type="OrthoDB" id="274691at2759"/>
<dbReference type="GO" id="GO:0033499">
    <property type="term" value="P:galactose catabolic process via UDP-galactose, Leloir pathway"/>
    <property type="evidence" value="ECO:0007669"/>
    <property type="project" value="TreeGrafter"/>
</dbReference>
<dbReference type="GO" id="GO:0006006">
    <property type="term" value="P:glucose metabolic process"/>
    <property type="evidence" value="ECO:0007669"/>
    <property type="project" value="TreeGrafter"/>
</dbReference>
<organism evidence="5 6">
    <name type="scientific">Spironucleus salmonicida</name>
    <dbReference type="NCBI Taxonomy" id="348837"/>
    <lineage>
        <taxon>Eukaryota</taxon>
        <taxon>Metamonada</taxon>
        <taxon>Diplomonadida</taxon>
        <taxon>Hexamitidae</taxon>
        <taxon>Hexamitinae</taxon>
        <taxon>Spironucleus</taxon>
    </lineage>
</organism>
<evidence type="ECO:0000256" key="4">
    <source>
        <dbReference type="SAM" id="MobiDB-lite"/>
    </source>
</evidence>
<dbReference type="GO" id="GO:0004034">
    <property type="term" value="F:aldose 1-epimerase activity"/>
    <property type="evidence" value="ECO:0007669"/>
    <property type="project" value="TreeGrafter"/>
</dbReference>
<name>A0A9P8RU22_9EUKA</name>
<comment type="similarity">
    <text evidence="1">Belongs to the aldose epimerase family.</text>
</comment>
<dbReference type="Pfam" id="PF01263">
    <property type="entry name" value="Aldose_epim"/>
    <property type="match status" value="1"/>
</dbReference>
<dbReference type="PANTHER" id="PTHR10091:SF0">
    <property type="entry name" value="GALACTOSE MUTAROTASE"/>
    <property type="match status" value="1"/>
</dbReference>
<evidence type="ECO:0000256" key="3">
    <source>
        <dbReference type="ARBA" id="ARBA00023277"/>
    </source>
</evidence>
<dbReference type="GeneID" id="94302821"/>
<evidence type="ECO:0000313" key="5">
    <source>
        <dbReference type="EMBL" id="KAH0569329.1"/>
    </source>
</evidence>
<proteinExistence type="inferred from homology"/>
<dbReference type="EMBL" id="AUWU02000029">
    <property type="protein sequence ID" value="KAH0569329.1"/>
    <property type="molecule type" value="Genomic_DNA"/>
</dbReference>
<keyword evidence="6" id="KW-1185">Reference proteome</keyword>
<dbReference type="PANTHER" id="PTHR10091">
    <property type="entry name" value="ALDOSE-1-EPIMERASE"/>
    <property type="match status" value="1"/>
</dbReference>
<feature type="region of interest" description="Disordered" evidence="4">
    <location>
        <begin position="1"/>
        <end position="21"/>
    </location>
</feature>
<gene>
    <name evidence="5" type="ORF">SS50377_28798</name>
</gene>
<dbReference type="AlphaFoldDB" id="A0A9P8RU22"/>